<dbReference type="GO" id="GO:0045324">
    <property type="term" value="P:late endosome to vacuole transport"/>
    <property type="evidence" value="ECO:0007669"/>
    <property type="project" value="TreeGrafter"/>
</dbReference>
<dbReference type="Pfam" id="PF04111">
    <property type="entry name" value="APG6"/>
    <property type="match status" value="1"/>
</dbReference>
<sequence>MYRSVIVTSEKKDTSKSMREASSASPPGSSATLSSEGGSIPTPQSPPRCICLNCHKQFRGVDTELQRVKEDTEQVEEDGHARNLMNLINNAEIPMEAPVCRDCADAMQNCMKREMEMLEDDCIKYGNLIGDLKSRHTNVNVAEYRAKIEKLKRDEYELSNELRALILEEEKVDRELAAERRALEQTTVQEEELWKKLRDYHSYMIKNDQDVREINMEIRYIESQLRMLSRTSVLSLAFPIEVSLSSPSSLPMASINGFRLGRLPDVQIDWPEINAAWGQALLLLDILMARAHCAVAGVEFITLHSSSSIRMDRGNGTAKEYPLYASGSWKPFGNKNMDGGACLFMEALALLCNTISEQVKKDGGTAIMWPHRMKGDKLIENDMEYTVKMQFNAEERWTRAMRAMLLNLKWAAAMINLEKA</sequence>
<dbReference type="GO" id="GO:0000407">
    <property type="term" value="C:phagophore assembly site"/>
    <property type="evidence" value="ECO:0007669"/>
    <property type="project" value="TreeGrafter"/>
</dbReference>
<feature type="region of interest" description="Disordered" evidence="3">
    <location>
        <begin position="1"/>
        <end position="43"/>
    </location>
</feature>
<dbReference type="Pfam" id="PF17675">
    <property type="entry name" value="APG6_N"/>
    <property type="match status" value="1"/>
</dbReference>
<evidence type="ECO:0000259" key="5">
    <source>
        <dbReference type="Pfam" id="PF17675"/>
    </source>
</evidence>
<name>A0AAV5W1F1_9BILA</name>
<dbReference type="GO" id="GO:0034272">
    <property type="term" value="C:phosphatidylinositol 3-kinase complex, class III, type II"/>
    <property type="evidence" value="ECO:0007669"/>
    <property type="project" value="TreeGrafter"/>
</dbReference>
<accession>A0AAV5W1F1</accession>
<dbReference type="GO" id="GO:0043548">
    <property type="term" value="F:phosphatidylinositol 3-kinase binding"/>
    <property type="evidence" value="ECO:0007669"/>
    <property type="project" value="TreeGrafter"/>
</dbReference>
<feature type="coiled-coil region" evidence="2">
    <location>
        <begin position="134"/>
        <end position="168"/>
    </location>
</feature>
<dbReference type="GO" id="GO:0034271">
    <property type="term" value="C:phosphatidylinositol 3-kinase complex, class III, type I"/>
    <property type="evidence" value="ECO:0007669"/>
    <property type="project" value="TreeGrafter"/>
</dbReference>
<keyword evidence="2" id="KW-0175">Coiled coil</keyword>
<comment type="similarity">
    <text evidence="1">Belongs to the beclin family.</text>
</comment>
<evidence type="ECO:0000256" key="1">
    <source>
        <dbReference type="ARBA" id="ARBA00005965"/>
    </source>
</evidence>
<protein>
    <submittedName>
        <fullName evidence="6">Uncharacterized protein</fullName>
    </submittedName>
</protein>
<dbReference type="AlphaFoldDB" id="A0AAV5W1F1"/>
<evidence type="ECO:0000313" key="6">
    <source>
        <dbReference type="EMBL" id="GMT24518.1"/>
    </source>
</evidence>
<dbReference type="GO" id="GO:0030674">
    <property type="term" value="F:protein-macromolecule adaptor activity"/>
    <property type="evidence" value="ECO:0007669"/>
    <property type="project" value="TreeGrafter"/>
</dbReference>
<organism evidence="6 7">
    <name type="scientific">Pristionchus fissidentatus</name>
    <dbReference type="NCBI Taxonomy" id="1538716"/>
    <lineage>
        <taxon>Eukaryota</taxon>
        <taxon>Metazoa</taxon>
        <taxon>Ecdysozoa</taxon>
        <taxon>Nematoda</taxon>
        <taxon>Chromadorea</taxon>
        <taxon>Rhabditida</taxon>
        <taxon>Rhabditina</taxon>
        <taxon>Diplogasteromorpha</taxon>
        <taxon>Diplogasteroidea</taxon>
        <taxon>Neodiplogasteridae</taxon>
        <taxon>Pristionchus</taxon>
    </lineage>
</organism>
<evidence type="ECO:0000256" key="2">
    <source>
        <dbReference type="SAM" id="Coils"/>
    </source>
</evidence>
<dbReference type="Proteomes" id="UP001432322">
    <property type="component" value="Unassembled WGS sequence"/>
</dbReference>
<evidence type="ECO:0000313" key="7">
    <source>
        <dbReference type="Proteomes" id="UP001432322"/>
    </source>
</evidence>
<dbReference type="EMBL" id="BTSY01000004">
    <property type="protein sequence ID" value="GMT24518.1"/>
    <property type="molecule type" value="Genomic_DNA"/>
</dbReference>
<dbReference type="GO" id="GO:0000045">
    <property type="term" value="P:autophagosome assembly"/>
    <property type="evidence" value="ECO:0007669"/>
    <property type="project" value="TreeGrafter"/>
</dbReference>
<dbReference type="InterPro" id="IPR038274">
    <property type="entry name" value="Atg6/Beclin_C_sf"/>
</dbReference>
<gene>
    <name evidence="6" type="ORF">PFISCL1PPCAC_15815</name>
</gene>
<feature type="compositionally biased region" description="Low complexity" evidence="3">
    <location>
        <begin position="21"/>
        <end position="35"/>
    </location>
</feature>
<feature type="domain" description="Atg6/beclin coiled-coil" evidence="5">
    <location>
        <begin position="98"/>
        <end position="225"/>
    </location>
</feature>
<evidence type="ECO:0000259" key="4">
    <source>
        <dbReference type="Pfam" id="PF04111"/>
    </source>
</evidence>
<reference evidence="6" key="1">
    <citation type="submission" date="2023-10" db="EMBL/GenBank/DDBJ databases">
        <title>Genome assembly of Pristionchus species.</title>
        <authorList>
            <person name="Yoshida K."/>
            <person name="Sommer R.J."/>
        </authorList>
    </citation>
    <scope>NUCLEOTIDE SEQUENCE</scope>
    <source>
        <strain evidence="6">RS5133</strain>
    </source>
</reference>
<dbReference type="PANTHER" id="PTHR12768:SF4">
    <property type="entry name" value="BECLIN-1"/>
    <property type="match status" value="1"/>
</dbReference>
<dbReference type="PANTHER" id="PTHR12768">
    <property type="entry name" value="BECLIN 1"/>
    <property type="match status" value="1"/>
</dbReference>
<proteinExistence type="inferred from homology"/>
<dbReference type="Gene3D" id="1.10.418.40">
    <property type="entry name" value="Autophagy protein 6/Beclin 1"/>
    <property type="match status" value="1"/>
</dbReference>
<feature type="domain" description="Atg6 BARA" evidence="4">
    <location>
        <begin position="228"/>
        <end position="415"/>
    </location>
</feature>
<dbReference type="InterPro" id="IPR007243">
    <property type="entry name" value="Atg6/Beclin"/>
</dbReference>
<dbReference type="InterPro" id="IPR041691">
    <property type="entry name" value="Atg6/beclin_CC"/>
</dbReference>
<dbReference type="GO" id="GO:0000423">
    <property type="term" value="P:mitophagy"/>
    <property type="evidence" value="ECO:0007669"/>
    <property type="project" value="TreeGrafter"/>
</dbReference>
<keyword evidence="7" id="KW-1185">Reference proteome</keyword>
<dbReference type="InterPro" id="IPR040455">
    <property type="entry name" value="Atg6_BARA"/>
</dbReference>
<dbReference type="GO" id="GO:0006995">
    <property type="term" value="P:cellular response to nitrogen starvation"/>
    <property type="evidence" value="ECO:0007669"/>
    <property type="project" value="TreeGrafter"/>
</dbReference>
<comment type="caution">
    <text evidence="6">The sequence shown here is derived from an EMBL/GenBank/DDBJ whole genome shotgun (WGS) entry which is preliminary data.</text>
</comment>
<feature type="compositionally biased region" description="Basic and acidic residues" evidence="3">
    <location>
        <begin position="9"/>
        <end position="19"/>
    </location>
</feature>
<evidence type="ECO:0000256" key="3">
    <source>
        <dbReference type="SAM" id="MobiDB-lite"/>
    </source>
</evidence>